<proteinExistence type="inferred from homology"/>
<reference evidence="12 13" key="1">
    <citation type="journal article" date="2019" name="Sci. Rep.">
        <title>Comparative genomics of chytrid fungi reveal insights into the obligate biotrophic and pathogenic lifestyle of Synchytrium endobioticum.</title>
        <authorList>
            <person name="van de Vossenberg B.T.L.H."/>
            <person name="Warris S."/>
            <person name="Nguyen H.D.T."/>
            <person name="van Gent-Pelzer M.P.E."/>
            <person name="Joly D.L."/>
            <person name="van de Geest H.C."/>
            <person name="Bonants P.J.M."/>
            <person name="Smith D.S."/>
            <person name="Levesque C.A."/>
            <person name="van der Lee T.A.J."/>
        </authorList>
    </citation>
    <scope>NUCLEOTIDE SEQUENCE [LARGE SCALE GENOMIC DNA]</scope>
    <source>
        <strain evidence="12 13">JEL517</strain>
    </source>
</reference>
<protein>
    <recommendedName>
        <fullName evidence="4">phosphoserine phosphatase</fullName>
        <ecNumber evidence="4">3.1.3.3</ecNumber>
    </recommendedName>
    <alternativeName>
        <fullName evidence="10">O-phosphoserine phosphohydrolase</fullName>
    </alternativeName>
</protein>
<dbReference type="GO" id="GO:0005737">
    <property type="term" value="C:cytoplasm"/>
    <property type="evidence" value="ECO:0007669"/>
    <property type="project" value="TreeGrafter"/>
</dbReference>
<dbReference type="NCBIfam" id="TIGR00338">
    <property type="entry name" value="serB"/>
    <property type="match status" value="1"/>
</dbReference>
<dbReference type="OrthoDB" id="27226at2759"/>
<dbReference type="SFLD" id="SFLDG01136">
    <property type="entry name" value="C1.6:_Phosphoserine_Phosphatas"/>
    <property type="match status" value="1"/>
</dbReference>
<dbReference type="InterPro" id="IPR023214">
    <property type="entry name" value="HAD_sf"/>
</dbReference>
<name>A0A507BXY3_9FUNG</name>
<dbReference type="EMBL" id="QEAO01000015">
    <property type="protein sequence ID" value="TPX34180.1"/>
    <property type="molecule type" value="Genomic_DNA"/>
</dbReference>
<keyword evidence="8" id="KW-0460">Magnesium</keyword>
<feature type="active site" description="Nucleophile" evidence="11">
    <location>
        <position position="100"/>
    </location>
</feature>
<keyword evidence="9" id="KW-0718">Serine biosynthesis</keyword>
<dbReference type="UniPathway" id="UPA00135">
    <property type="reaction ID" value="UER00198"/>
</dbReference>
<dbReference type="GeneID" id="42004298"/>
<evidence type="ECO:0000256" key="1">
    <source>
        <dbReference type="ARBA" id="ARBA00001946"/>
    </source>
</evidence>
<evidence type="ECO:0000256" key="5">
    <source>
        <dbReference type="ARBA" id="ARBA00022605"/>
    </source>
</evidence>
<dbReference type="GO" id="GO:0006564">
    <property type="term" value="P:L-serine biosynthetic process"/>
    <property type="evidence" value="ECO:0007669"/>
    <property type="project" value="UniProtKB-KW"/>
</dbReference>
<dbReference type="STRING" id="1806994.A0A507BXY3"/>
<comment type="caution">
    <text evidence="12">The sequence shown here is derived from an EMBL/GenBank/DDBJ whole genome shotgun (WGS) entry which is preliminary data.</text>
</comment>
<dbReference type="EC" id="3.1.3.3" evidence="4"/>
<evidence type="ECO:0000256" key="7">
    <source>
        <dbReference type="ARBA" id="ARBA00022801"/>
    </source>
</evidence>
<comment type="similarity">
    <text evidence="3">Belongs to the HAD-like hydrolase superfamily. SerB family.</text>
</comment>
<evidence type="ECO:0000313" key="13">
    <source>
        <dbReference type="Proteomes" id="UP000319731"/>
    </source>
</evidence>
<dbReference type="SFLD" id="SFLDF00029">
    <property type="entry name" value="phosphoserine_phosphatase"/>
    <property type="match status" value="1"/>
</dbReference>
<dbReference type="InterPro" id="IPR004469">
    <property type="entry name" value="PSP"/>
</dbReference>
<keyword evidence="5" id="KW-0028">Amino-acid biosynthesis</keyword>
<evidence type="ECO:0000256" key="2">
    <source>
        <dbReference type="ARBA" id="ARBA00005135"/>
    </source>
</evidence>
<dbReference type="GO" id="GO:0000287">
    <property type="term" value="F:magnesium ion binding"/>
    <property type="evidence" value="ECO:0007669"/>
    <property type="project" value="TreeGrafter"/>
</dbReference>
<evidence type="ECO:0000256" key="3">
    <source>
        <dbReference type="ARBA" id="ARBA00009184"/>
    </source>
</evidence>
<evidence type="ECO:0000256" key="4">
    <source>
        <dbReference type="ARBA" id="ARBA00012640"/>
    </source>
</evidence>
<sequence length="313" mass="34015">MASAHSRLVATAICSTGLSTAFHSSFTSLLSTHSISVTSTRILSPPAVATDYYLTLDPVKTNILAFNNELLSLCRSHAGTDVVCQTDNVYRRSKRLFIFDMDSTLIRQEVIDEIARYAGVMDHVAKITEAAMNGEIDFKESLKRRVALLAGCETSVLDRVRADLIFTDGAHDMCRVLKKLGCKLAVISGGFMPVAIRVKNELALDYMYANQLATSPDGKTLTGITIGPIVDGLRKAELLDVIAQSEHVTKEQIVAVGDGANDLWMLAEAGLGVAFNAKAKVQEKAQARINQKSLRNILYLLGLSDEDIALLLI</sequence>
<accession>A0A507BXY3</accession>
<dbReference type="CDD" id="cd07500">
    <property type="entry name" value="HAD_PSP"/>
    <property type="match status" value="1"/>
</dbReference>
<dbReference type="InterPro" id="IPR036412">
    <property type="entry name" value="HAD-like_sf"/>
</dbReference>
<dbReference type="SFLD" id="SFLDS00003">
    <property type="entry name" value="Haloacid_Dehalogenase"/>
    <property type="match status" value="1"/>
</dbReference>
<dbReference type="Proteomes" id="UP000319731">
    <property type="component" value="Unassembled WGS sequence"/>
</dbReference>
<gene>
    <name evidence="12" type="primary">SER2</name>
    <name evidence="12" type="ORF">SmJEL517_g03073</name>
</gene>
<dbReference type="PANTHER" id="PTHR43344:SF2">
    <property type="entry name" value="PHOSPHOSERINE PHOSPHATASE"/>
    <property type="match status" value="1"/>
</dbReference>
<dbReference type="PANTHER" id="PTHR43344">
    <property type="entry name" value="PHOSPHOSERINE PHOSPHATASE"/>
    <property type="match status" value="1"/>
</dbReference>
<dbReference type="SUPFAM" id="SSF56784">
    <property type="entry name" value="HAD-like"/>
    <property type="match status" value="1"/>
</dbReference>
<comment type="pathway">
    <text evidence="2">Amino-acid biosynthesis; L-serine biosynthesis; L-serine from 3-phospho-D-glycerate: step 3/3.</text>
</comment>
<keyword evidence="7" id="KW-0378">Hydrolase</keyword>
<evidence type="ECO:0000313" key="12">
    <source>
        <dbReference type="EMBL" id="TPX34180.1"/>
    </source>
</evidence>
<keyword evidence="13" id="KW-1185">Reference proteome</keyword>
<evidence type="ECO:0000256" key="9">
    <source>
        <dbReference type="ARBA" id="ARBA00023299"/>
    </source>
</evidence>
<dbReference type="AlphaFoldDB" id="A0A507BXY3"/>
<evidence type="ECO:0000256" key="11">
    <source>
        <dbReference type="PIRSR" id="PIRSR604469-1"/>
    </source>
</evidence>
<evidence type="ECO:0000256" key="10">
    <source>
        <dbReference type="ARBA" id="ARBA00031693"/>
    </source>
</evidence>
<organism evidence="12 13">
    <name type="scientific">Synchytrium microbalum</name>
    <dbReference type="NCBI Taxonomy" id="1806994"/>
    <lineage>
        <taxon>Eukaryota</taxon>
        <taxon>Fungi</taxon>
        <taxon>Fungi incertae sedis</taxon>
        <taxon>Chytridiomycota</taxon>
        <taxon>Chytridiomycota incertae sedis</taxon>
        <taxon>Chytridiomycetes</taxon>
        <taxon>Synchytriales</taxon>
        <taxon>Synchytriaceae</taxon>
        <taxon>Synchytrium</taxon>
    </lineage>
</organism>
<dbReference type="Gene3D" id="3.40.50.1000">
    <property type="entry name" value="HAD superfamily/HAD-like"/>
    <property type="match status" value="1"/>
</dbReference>
<dbReference type="RefSeq" id="XP_031024977.1">
    <property type="nucleotide sequence ID" value="XM_031169001.1"/>
</dbReference>
<dbReference type="Pfam" id="PF00702">
    <property type="entry name" value="Hydrolase"/>
    <property type="match status" value="1"/>
</dbReference>
<dbReference type="SFLD" id="SFLDG01137">
    <property type="entry name" value="C1.6.1:_Phosphoserine_Phosphat"/>
    <property type="match status" value="1"/>
</dbReference>
<keyword evidence="6" id="KW-0479">Metal-binding</keyword>
<dbReference type="NCBIfam" id="TIGR01488">
    <property type="entry name" value="HAD-SF-IB"/>
    <property type="match status" value="1"/>
</dbReference>
<evidence type="ECO:0000256" key="6">
    <source>
        <dbReference type="ARBA" id="ARBA00022723"/>
    </source>
</evidence>
<feature type="active site" description="Proton donor" evidence="11">
    <location>
        <position position="102"/>
    </location>
</feature>
<comment type="cofactor">
    <cofactor evidence="1">
        <name>Mg(2+)</name>
        <dbReference type="ChEBI" id="CHEBI:18420"/>
    </cofactor>
</comment>
<dbReference type="InterPro" id="IPR050582">
    <property type="entry name" value="HAD-like_SerB"/>
</dbReference>
<evidence type="ECO:0000256" key="8">
    <source>
        <dbReference type="ARBA" id="ARBA00022842"/>
    </source>
</evidence>
<dbReference type="GO" id="GO:0036424">
    <property type="term" value="F:L-phosphoserine phosphatase activity"/>
    <property type="evidence" value="ECO:0007669"/>
    <property type="project" value="InterPro"/>
</dbReference>